<evidence type="ECO:0000256" key="10">
    <source>
        <dbReference type="SAM" id="MobiDB-lite"/>
    </source>
</evidence>
<dbReference type="Gene3D" id="1.10.150.130">
    <property type="match status" value="1"/>
</dbReference>
<dbReference type="Gene3D" id="1.10.443.10">
    <property type="entry name" value="Intergrase catalytic core"/>
    <property type="match status" value="1"/>
</dbReference>
<dbReference type="GO" id="GO:0003677">
    <property type="term" value="F:DNA binding"/>
    <property type="evidence" value="ECO:0007669"/>
    <property type="project" value="UniProtKB-UniRule"/>
</dbReference>
<feature type="domain" description="Tyr recombinase" evidence="11">
    <location>
        <begin position="121"/>
        <end position="303"/>
    </location>
</feature>
<dbReference type="SUPFAM" id="SSF56349">
    <property type="entry name" value="DNA breaking-rejoining enzymes"/>
    <property type="match status" value="1"/>
</dbReference>
<dbReference type="InterPro" id="IPR044068">
    <property type="entry name" value="CB"/>
</dbReference>
<feature type="active site" evidence="9">
    <location>
        <position position="255"/>
    </location>
</feature>
<dbReference type="GO" id="GO:0051301">
    <property type="term" value="P:cell division"/>
    <property type="evidence" value="ECO:0007669"/>
    <property type="project" value="UniProtKB-KW"/>
</dbReference>
<dbReference type="KEGG" id="fsl:EJO69_04870"/>
<feature type="active site" evidence="9">
    <location>
        <position position="258"/>
    </location>
</feature>
<evidence type="ECO:0000256" key="9">
    <source>
        <dbReference type="HAMAP-Rule" id="MF_01808"/>
    </source>
</evidence>
<evidence type="ECO:0000256" key="3">
    <source>
        <dbReference type="ARBA" id="ARBA00022618"/>
    </source>
</evidence>
<keyword evidence="2 9" id="KW-0963">Cytoplasm</keyword>
<feature type="region of interest" description="Disordered" evidence="10">
    <location>
        <begin position="313"/>
        <end position="356"/>
    </location>
</feature>
<feature type="compositionally biased region" description="Basic residues" evidence="10">
    <location>
        <begin position="344"/>
        <end position="356"/>
    </location>
</feature>
<dbReference type="PROSITE" id="PS51900">
    <property type="entry name" value="CB"/>
    <property type="match status" value="1"/>
</dbReference>
<evidence type="ECO:0000256" key="2">
    <source>
        <dbReference type="ARBA" id="ARBA00022490"/>
    </source>
</evidence>
<organism evidence="13 14">
    <name type="scientific">Flaviflexus salsibiostraticola</name>
    <dbReference type="NCBI Taxonomy" id="1282737"/>
    <lineage>
        <taxon>Bacteria</taxon>
        <taxon>Bacillati</taxon>
        <taxon>Actinomycetota</taxon>
        <taxon>Actinomycetes</taxon>
        <taxon>Actinomycetales</taxon>
        <taxon>Actinomycetaceae</taxon>
        <taxon>Flaviflexus</taxon>
    </lineage>
</organism>
<dbReference type="GO" id="GO:0007059">
    <property type="term" value="P:chromosome segregation"/>
    <property type="evidence" value="ECO:0007669"/>
    <property type="project" value="UniProtKB-UniRule"/>
</dbReference>
<evidence type="ECO:0000256" key="4">
    <source>
        <dbReference type="ARBA" id="ARBA00022829"/>
    </source>
</evidence>
<comment type="subcellular location">
    <subcellularLocation>
        <location evidence="1 9">Cytoplasm</location>
    </subcellularLocation>
</comment>
<dbReference type="OrthoDB" id="9801717at2"/>
<dbReference type="CDD" id="cd00798">
    <property type="entry name" value="INT_XerDC_C"/>
    <property type="match status" value="1"/>
</dbReference>
<dbReference type="PROSITE" id="PS51898">
    <property type="entry name" value="TYR_RECOMBINASE"/>
    <property type="match status" value="1"/>
</dbReference>
<dbReference type="SUPFAM" id="SSF47823">
    <property type="entry name" value="lambda integrase-like, N-terminal domain"/>
    <property type="match status" value="1"/>
</dbReference>
<dbReference type="GO" id="GO:0009037">
    <property type="term" value="F:tyrosine-based site-specific recombinase activity"/>
    <property type="evidence" value="ECO:0007669"/>
    <property type="project" value="UniProtKB-UniRule"/>
</dbReference>
<dbReference type="PANTHER" id="PTHR30349">
    <property type="entry name" value="PHAGE INTEGRASE-RELATED"/>
    <property type="match status" value="1"/>
</dbReference>
<keyword evidence="14" id="KW-1185">Reference proteome</keyword>
<proteinExistence type="inferred from homology"/>
<evidence type="ECO:0000256" key="6">
    <source>
        <dbReference type="ARBA" id="ARBA00023125"/>
    </source>
</evidence>
<evidence type="ECO:0000259" key="12">
    <source>
        <dbReference type="PROSITE" id="PS51900"/>
    </source>
</evidence>
<dbReference type="InterPro" id="IPR023009">
    <property type="entry name" value="Tyrosine_recombinase_XerC/XerD"/>
</dbReference>
<feature type="active site" evidence="9">
    <location>
        <position position="187"/>
    </location>
</feature>
<feature type="active site" evidence="9">
    <location>
        <position position="165"/>
    </location>
</feature>
<dbReference type="Pfam" id="PF00589">
    <property type="entry name" value="Phage_integrase"/>
    <property type="match status" value="1"/>
</dbReference>
<evidence type="ECO:0000256" key="1">
    <source>
        <dbReference type="ARBA" id="ARBA00004496"/>
    </source>
</evidence>
<protein>
    <recommendedName>
        <fullName evidence="9">Tyrosine recombinase XerC</fullName>
    </recommendedName>
</protein>
<gene>
    <name evidence="9" type="primary">xerC</name>
    <name evidence="13" type="ORF">EJO69_04870</name>
</gene>
<dbReference type="Proteomes" id="UP000270021">
    <property type="component" value="Chromosome"/>
</dbReference>
<evidence type="ECO:0000256" key="8">
    <source>
        <dbReference type="ARBA" id="ARBA00023306"/>
    </source>
</evidence>
<dbReference type="InterPro" id="IPR004107">
    <property type="entry name" value="Integrase_SAM-like_N"/>
</dbReference>
<dbReference type="InterPro" id="IPR011010">
    <property type="entry name" value="DNA_brk_join_enz"/>
</dbReference>
<dbReference type="RefSeq" id="WP_126039827.1">
    <property type="nucleotide sequence ID" value="NZ_CP034438.1"/>
</dbReference>
<dbReference type="HAMAP" id="MF_01808">
    <property type="entry name" value="Recomb_XerC_XerD"/>
    <property type="match status" value="1"/>
</dbReference>
<comment type="similarity">
    <text evidence="9">Belongs to the 'phage' integrase family. XerC subfamily.</text>
</comment>
<keyword evidence="3 9" id="KW-0132">Cell division</keyword>
<feature type="domain" description="Core-binding (CB)" evidence="12">
    <location>
        <begin position="4"/>
        <end position="100"/>
    </location>
</feature>
<reference evidence="13 14" key="1">
    <citation type="submission" date="2018-12" db="EMBL/GenBank/DDBJ databases">
        <title>Complete genome sequence of Flaviflexus salsibiostraticola KCTC 33148.</title>
        <authorList>
            <person name="Bae J.-W."/>
        </authorList>
    </citation>
    <scope>NUCLEOTIDE SEQUENCE [LARGE SCALE GENOMIC DNA]</scope>
    <source>
        <strain evidence="13 14">KCTC 33148</strain>
    </source>
</reference>
<sequence>MSSLAVSSLLHAYQRELSVRRGLSDHTVSAYLSDARNLIDYLASLVNVDPASSTLEDLGLGHLEIADLRSWLAAQQRAGSSRSSLARRSAAIKAFTAWLADRGVTDQDAGARLASPKPESRLPHVLTAGDAGRLLDYAKDVAESGHRSKIRNWAACELLYSSGLRIGELTGLNTTDLESDSVRVFGKGSVQRVVPVGAPARTALDAYLNVRSQFIVTPTDALFLGDRGGRLDPRTLRGILHRLSSAAGVADTAPHDLRHSAATHMLEGGSDLRTVQEFLGHSSLGTTQRYTHVSPERLRSAFGQAHPARDTWREPVRFGSGSPLGGSSLRACGRSRPDGSALWRGRRKAHARSPRL</sequence>
<comment type="subunit">
    <text evidence="9">Forms a cyclic heterotetrameric complex composed of two molecules of XerC and two molecules of XerD.</text>
</comment>
<dbReference type="GO" id="GO:0005737">
    <property type="term" value="C:cytoplasm"/>
    <property type="evidence" value="ECO:0007669"/>
    <property type="project" value="UniProtKB-SubCell"/>
</dbReference>
<keyword evidence="7 9" id="KW-0233">DNA recombination</keyword>
<evidence type="ECO:0000256" key="5">
    <source>
        <dbReference type="ARBA" id="ARBA00022908"/>
    </source>
</evidence>
<name>A0A3S8Z8C6_9ACTO</name>
<dbReference type="EMBL" id="CP034438">
    <property type="protein sequence ID" value="AZN29713.1"/>
    <property type="molecule type" value="Genomic_DNA"/>
</dbReference>
<dbReference type="InterPro" id="IPR013762">
    <property type="entry name" value="Integrase-like_cat_sf"/>
</dbReference>
<feature type="compositionally biased region" description="Low complexity" evidence="10">
    <location>
        <begin position="319"/>
        <end position="329"/>
    </location>
</feature>
<dbReference type="AlphaFoldDB" id="A0A3S8Z8C6"/>
<dbReference type="InterPro" id="IPR050090">
    <property type="entry name" value="Tyrosine_recombinase_XerCD"/>
</dbReference>
<dbReference type="Pfam" id="PF02899">
    <property type="entry name" value="Phage_int_SAM_1"/>
    <property type="match status" value="1"/>
</dbReference>
<dbReference type="GO" id="GO:0006313">
    <property type="term" value="P:DNA transposition"/>
    <property type="evidence" value="ECO:0007669"/>
    <property type="project" value="UniProtKB-UniRule"/>
</dbReference>
<dbReference type="InterPro" id="IPR010998">
    <property type="entry name" value="Integrase_recombinase_N"/>
</dbReference>
<evidence type="ECO:0000313" key="14">
    <source>
        <dbReference type="Proteomes" id="UP000270021"/>
    </source>
</evidence>
<dbReference type="PANTHER" id="PTHR30349:SF77">
    <property type="entry name" value="TYROSINE RECOMBINASE XERC"/>
    <property type="match status" value="1"/>
</dbReference>
<keyword evidence="4 9" id="KW-0159">Chromosome partition</keyword>
<keyword evidence="8 9" id="KW-0131">Cell cycle</keyword>
<evidence type="ECO:0000256" key="7">
    <source>
        <dbReference type="ARBA" id="ARBA00023172"/>
    </source>
</evidence>
<evidence type="ECO:0000313" key="13">
    <source>
        <dbReference type="EMBL" id="AZN29713.1"/>
    </source>
</evidence>
<keyword evidence="6 9" id="KW-0238">DNA-binding</keyword>
<comment type="function">
    <text evidence="9">Site-specific tyrosine recombinase, which acts by catalyzing the cutting and rejoining of the recombining DNA molecules. The XerC-XerD complex is essential to convert dimers of the bacterial chromosome into monomers to permit their segregation at cell division. It also contributes to the segregational stability of plasmids.</text>
</comment>
<feature type="active site" description="O-(3'-phospho-DNA)-tyrosine intermediate" evidence="9">
    <location>
        <position position="290"/>
    </location>
</feature>
<dbReference type="InterPro" id="IPR002104">
    <property type="entry name" value="Integrase_catalytic"/>
</dbReference>
<keyword evidence="5 9" id="KW-0229">DNA integration</keyword>
<accession>A0A3S8Z8C6</accession>
<feature type="active site" evidence="9">
    <location>
        <position position="281"/>
    </location>
</feature>
<evidence type="ECO:0000259" key="11">
    <source>
        <dbReference type="PROSITE" id="PS51898"/>
    </source>
</evidence>